<evidence type="ECO:0000313" key="2">
    <source>
        <dbReference type="EMBL" id="MDQ0416739.1"/>
    </source>
</evidence>
<keyword evidence="1" id="KW-0812">Transmembrane</keyword>
<keyword evidence="3" id="KW-1185">Reference proteome</keyword>
<keyword evidence="1" id="KW-0472">Membrane</keyword>
<protein>
    <submittedName>
        <fullName evidence="2">Membrane protein</fullName>
    </submittedName>
</protein>
<organism evidence="2 3">
    <name type="scientific">Croceifilum oryzae</name>
    <dbReference type="NCBI Taxonomy" id="1553429"/>
    <lineage>
        <taxon>Bacteria</taxon>
        <taxon>Bacillati</taxon>
        <taxon>Bacillota</taxon>
        <taxon>Bacilli</taxon>
        <taxon>Bacillales</taxon>
        <taxon>Thermoactinomycetaceae</taxon>
        <taxon>Croceifilum</taxon>
    </lineage>
</organism>
<name>A0AAJ1TE52_9BACL</name>
<gene>
    <name evidence="2" type="ORF">J2Z48_000906</name>
</gene>
<feature type="transmembrane region" description="Helical" evidence="1">
    <location>
        <begin position="63"/>
        <end position="83"/>
    </location>
</feature>
<dbReference type="RefSeq" id="WP_307251360.1">
    <property type="nucleotide sequence ID" value="NZ_JAUSUV010000003.1"/>
</dbReference>
<comment type="caution">
    <text evidence="2">The sequence shown here is derived from an EMBL/GenBank/DDBJ whole genome shotgun (WGS) entry which is preliminary data.</text>
</comment>
<evidence type="ECO:0000256" key="1">
    <source>
        <dbReference type="SAM" id="Phobius"/>
    </source>
</evidence>
<dbReference type="Proteomes" id="UP001238450">
    <property type="component" value="Unassembled WGS sequence"/>
</dbReference>
<feature type="transmembrane region" description="Helical" evidence="1">
    <location>
        <begin position="6"/>
        <end position="24"/>
    </location>
</feature>
<evidence type="ECO:0000313" key="3">
    <source>
        <dbReference type="Proteomes" id="UP001238450"/>
    </source>
</evidence>
<sequence length="93" mass="10410">MGVLIFTLGMISFCAVVVFSFVYRRSQGNTRMKNQGFMNISMGALFLSLAGLEYATLTFKSPLGYILLALIALIGLVCFYYGYKRVQLSRQKS</sequence>
<dbReference type="EMBL" id="JAUSUV010000003">
    <property type="protein sequence ID" value="MDQ0416739.1"/>
    <property type="molecule type" value="Genomic_DNA"/>
</dbReference>
<proteinExistence type="predicted"/>
<accession>A0AAJ1TE52</accession>
<dbReference type="AlphaFoldDB" id="A0AAJ1TE52"/>
<feature type="transmembrane region" description="Helical" evidence="1">
    <location>
        <begin position="36"/>
        <end position="57"/>
    </location>
</feature>
<keyword evidence="1" id="KW-1133">Transmembrane helix</keyword>
<reference evidence="2 3" key="1">
    <citation type="submission" date="2023-07" db="EMBL/GenBank/DDBJ databases">
        <title>Genomic Encyclopedia of Type Strains, Phase IV (KMG-IV): sequencing the most valuable type-strain genomes for metagenomic binning, comparative biology and taxonomic classification.</title>
        <authorList>
            <person name="Goeker M."/>
        </authorList>
    </citation>
    <scope>NUCLEOTIDE SEQUENCE [LARGE SCALE GENOMIC DNA]</scope>
    <source>
        <strain evidence="2 3">DSM 46876</strain>
    </source>
</reference>